<dbReference type="Gene3D" id="1.25.40.20">
    <property type="entry name" value="Ankyrin repeat-containing domain"/>
    <property type="match status" value="2"/>
</dbReference>
<accession>A0A428UCW2</accession>
<dbReference type="EMBL" id="NKCK01000015">
    <property type="protein sequence ID" value="RSM12118.1"/>
    <property type="molecule type" value="Genomic_DNA"/>
</dbReference>
<evidence type="ECO:0000259" key="4">
    <source>
        <dbReference type="Pfam" id="PF24883"/>
    </source>
</evidence>
<dbReference type="Pfam" id="PF24883">
    <property type="entry name" value="NPHP3_N"/>
    <property type="match status" value="1"/>
</dbReference>
<dbReference type="Proteomes" id="UP000287144">
    <property type="component" value="Unassembled WGS sequence"/>
</dbReference>
<dbReference type="PANTHER" id="PTHR10039:SF15">
    <property type="entry name" value="NACHT DOMAIN-CONTAINING PROTEIN"/>
    <property type="match status" value="1"/>
</dbReference>
<feature type="domain" description="Nephrocystin 3-like N-terminal" evidence="4">
    <location>
        <begin position="185"/>
        <end position="350"/>
    </location>
</feature>
<sequence>MSFGFGIGDFLAVAQLAHKIRKDFNGAPSQFKSLSEETKLLSIVLQDVDVKVDESDLTPQQESNLEQAISTCKAVLDDLQVICDTFSDLETEKGQSRRSIRRVWKKLKWEPDEARELRERISSSIAMLATLLNQLSSETVFSVKTGVDRLNSGQDRQERLAILNWLSPFDHTAQQNDISARRQAGTGVWLLESPEFTSWKSSKGKTLYCPGIPGAGKTILSSIVVDELTKQFQDDSNVCVAHVYFNYQQQENQTVDQVFGNLLRQLVAGQSEIPAAVQKAYKEHSKKGSKLKFEDISKLLHGLSALYSRVFIIIDALDECPSRAGRRKTLLSEVMKLQTALSANVLCTSRPIPNIEAWFPEAVSIKVRASEHDVRKYLDGQIERLPGFVARSPELQEQVKKQIVQVVDGMFLLAHLHLESLMYKRTPKALRTGLEKLPRGSTAYDETYEKTMKRIETQFPDQAELARDALQWIICAEAPLSVSELQHALAVEPREEDLDSGNLIDADDVVTACGGLVTIDKKSSIIRLVHYTTQEYFGRTRGTWFPTAEEQMAEVCLTYISFQPFRGEHCHDLDEYWRRLRHWPFYRYACKYWGIHALQTSPARILAFFQLEQAFRSSLQPLFHDQASSAYVEGFGYQKPIDSVKEQVTVLHIAALFGLAAIVRELADPETVNKQTRKGWTPLAFAAEQGPLGSVGVVKRLVSRSHLNLNISGHTMFLYADPARRPPLAWAAYHGSYKVSKTLVETGRVDPNIVDSTGQTALSNAVDGNRTEIVDLLLQINDVYVGSAEPEDYRSPLSIAVTRRNKEMVKRLMATNQAKPNPTLLRMAILNKDQELAIALLRGPLFDVNTKDGRGRSALSHAAERGYARVVGLLLWKHNADANSRGPRERTPLSYAAQRGHEQVVEALLRVPNVDVGSKAEGCTPLACAAFRGHARIVQRLLDTGQVDPNSKSSIDSLCRTPLIWAIEGCSGTVWNDGGHEAVVDLLLRTKRVDVNAKYAVLYSDSPKEDQTPLLIATREQVPLGIVKLLIENGADINVRSGDGATPLSNALKFGDKAIIDLLLAHGAKLQV</sequence>
<dbReference type="PROSITE" id="PS50297">
    <property type="entry name" value="ANK_REP_REGION"/>
    <property type="match status" value="3"/>
</dbReference>
<keyword evidence="2" id="KW-0040">ANK repeat</keyword>
<dbReference type="STRING" id="1325735.A0A428UCW2"/>
<protein>
    <submittedName>
        <fullName evidence="5">Uncharacterized protein</fullName>
    </submittedName>
</protein>
<dbReference type="InterPro" id="IPR054471">
    <property type="entry name" value="GPIID_WHD"/>
</dbReference>
<dbReference type="InterPro" id="IPR036770">
    <property type="entry name" value="Ankyrin_rpt-contain_sf"/>
</dbReference>
<reference evidence="5 6" key="1">
    <citation type="submission" date="2017-06" db="EMBL/GenBank/DDBJ databases">
        <title>Comparative genomic analysis of Ambrosia Fusariam Clade fungi.</title>
        <authorList>
            <person name="Stajich J.E."/>
            <person name="Carrillo J."/>
            <person name="Kijimoto T."/>
            <person name="Eskalen A."/>
            <person name="O'Donnell K."/>
            <person name="Kasson M."/>
        </authorList>
    </citation>
    <scope>NUCLEOTIDE SEQUENCE [LARGE SCALE GENOMIC DNA]</scope>
    <source>
        <strain evidence="5 6">NRRL62579</strain>
    </source>
</reference>
<dbReference type="PANTHER" id="PTHR10039">
    <property type="entry name" value="AMELOGENIN"/>
    <property type="match status" value="1"/>
</dbReference>
<evidence type="ECO:0000313" key="6">
    <source>
        <dbReference type="Proteomes" id="UP000287144"/>
    </source>
</evidence>
<evidence type="ECO:0000313" key="5">
    <source>
        <dbReference type="EMBL" id="RSM12118.1"/>
    </source>
</evidence>
<dbReference type="SUPFAM" id="SSF48403">
    <property type="entry name" value="Ankyrin repeat"/>
    <property type="match status" value="1"/>
</dbReference>
<keyword evidence="1" id="KW-0677">Repeat</keyword>
<proteinExistence type="predicted"/>
<dbReference type="Gene3D" id="3.40.50.300">
    <property type="entry name" value="P-loop containing nucleotide triphosphate hydrolases"/>
    <property type="match status" value="1"/>
</dbReference>
<gene>
    <name evidence="5" type="ORF">CEP52_002630</name>
</gene>
<feature type="repeat" description="ANK" evidence="2">
    <location>
        <begin position="921"/>
        <end position="945"/>
    </location>
</feature>
<dbReference type="Pfam" id="PF12796">
    <property type="entry name" value="Ank_2"/>
    <property type="match status" value="3"/>
</dbReference>
<feature type="repeat" description="ANK" evidence="2">
    <location>
        <begin position="1043"/>
        <end position="1072"/>
    </location>
</feature>
<dbReference type="PROSITE" id="PS50088">
    <property type="entry name" value="ANK_REPEAT"/>
    <property type="match status" value="3"/>
</dbReference>
<dbReference type="InterPro" id="IPR056884">
    <property type="entry name" value="NPHP3-like_N"/>
</dbReference>
<evidence type="ECO:0000259" key="3">
    <source>
        <dbReference type="Pfam" id="PF22939"/>
    </source>
</evidence>
<dbReference type="SMART" id="SM00248">
    <property type="entry name" value="ANK"/>
    <property type="match status" value="11"/>
</dbReference>
<name>A0A428UCW2_9HYPO</name>
<evidence type="ECO:0000256" key="1">
    <source>
        <dbReference type="ARBA" id="ARBA00022737"/>
    </source>
</evidence>
<feature type="domain" description="GPI inositol-deacylase winged helix" evidence="3">
    <location>
        <begin position="464"/>
        <end position="537"/>
    </location>
</feature>
<organism evidence="5 6">
    <name type="scientific">Fusarium oligoseptatum</name>
    <dbReference type="NCBI Taxonomy" id="2604345"/>
    <lineage>
        <taxon>Eukaryota</taxon>
        <taxon>Fungi</taxon>
        <taxon>Dikarya</taxon>
        <taxon>Ascomycota</taxon>
        <taxon>Pezizomycotina</taxon>
        <taxon>Sordariomycetes</taxon>
        <taxon>Hypocreomycetidae</taxon>
        <taxon>Hypocreales</taxon>
        <taxon>Nectriaceae</taxon>
        <taxon>Fusarium</taxon>
        <taxon>Fusarium solani species complex</taxon>
    </lineage>
</organism>
<keyword evidence="6" id="KW-1185">Reference proteome</keyword>
<dbReference type="Pfam" id="PF22939">
    <property type="entry name" value="WHD_GPIID"/>
    <property type="match status" value="1"/>
</dbReference>
<dbReference type="SUPFAM" id="SSF52540">
    <property type="entry name" value="P-loop containing nucleoside triphosphate hydrolases"/>
    <property type="match status" value="1"/>
</dbReference>
<dbReference type="Pfam" id="PF00023">
    <property type="entry name" value="Ank"/>
    <property type="match status" value="1"/>
</dbReference>
<dbReference type="InterPro" id="IPR027417">
    <property type="entry name" value="P-loop_NTPase"/>
</dbReference>
<dbReference type="PRINTS" id="PR01415">
    <property type="entry name" value="ANKYRIN"/>
</dbReference>
<comment type="caution">
    <text evidence="5">The sequence shown here is derived from an EMBL/GenBank/DDBJ whole genome shotgun (WGS) entry which is preliminary data.</text>
</comment>
<evidence type="ECO:0000256" key="2">
    <source>
        <dbReference type="PROSITE-ProRule" id="PRU00023"/>
    </source>
</evidence>
<feature type="repeat" description="ANK" evidence="2">
    <location>
        <begin position="1009"/>
        <end position="1042"/>
    </location>
</feature>
<dbReference type="AlphaFoldDB" id="A0A428UCW2"/>
<dbReference type="InterPro" id="IPR002110">
    <property type="entry name" value="Ankyrin_rpt"/>
</dbReference>